<organism evidence="2 3">
    <name type="scientific">Rhizobium terricola</name>
    <dbReference type="NCBI Taxonomy" id="2728849"/>
    <lineage>
        <taxon>Bacteria</taxon>
        <taxon>Pseudomonadati</taxon>
        <taxon>Pseudomonadota</taxon>
        <taxon>Alphaproteobacteria</taxon>
        <taxon>Hyphomicrobiales</taxon>
        <taxon>Rhizobiaceae</taxon>
        <taxon>Rhizobium/Agrobacterium group</taxon>
        <taxon>Rhizobium</taxon>
    </lineage>
</organism>
<proteinExistence type="predicted"/>
<dbReference type="Gene3D" id="3.40.50.1820">
    <property type="entry name" value="alpha/beta hydrolase"/>
    <property type="match status" value="1"/>
</dbReference>
<dbReference type="Pfam" id="PF12146">
    <property type="entry name" value="Hydrolase_4"/>
    <property type="match status" value="1"/>
</dbReference>
<dbReference type="AlphaFoldDB" id="A0A7Y0FUV7"/>
<feature type="domain" description="Serine aminopeptidase S33" evidence="1">
    <location>
        <begin position="26"/>
        <end position="291"/>
    </location>
</feature>
<evidence type="ECO:0000313" key="2">
    <source>
        <dbReference type="EMBL" id="NML73126.1"/>
    </source>
</evidence>
<gene>
    <name evidence="2" type="ORF">HHL25_03195</name>
</gene>
<dbReference type="GO" id="GO:0016787">
    <property type="term" value="F:hydrolase activity"/>
    <property type="evidence" value="ECO:0007669"/>
    <property type="project" value="UniProtKB-KW"/>
</dbReference>
<dbReference type="InterPro" id="IPR022742">
    <property type="entry name" value="Hydrolase_4"/>
</dbReference>
<dbReference type="InterPro" id="IPR029058">
    <property type="entry name" value="AB_hydrolase_fold"/>
</dbReference>
<dbReference type="Proteomes" id="UP000541470">
    <property type="component" value="Unassembled WGS sequence"/>
</dbReference>
<dbReference type="RefSeq" id="WP_169587194.1">
    <property type="nucleotide sequence ID" value="NZ_JABBGK010000001.1"/>
</dbReference>
<protein>
    <submittedName>
        <fullName evidence="2">Alpha/beta hydrolase</fullName>
    </submittedName>
</protein>
<reference evidence="2 3" key="1">
    <citation type="submission" date="2020-04" db="EMBL/GenBank/DDBJ databases">
        <title>Rhizobium sp. S-51 isolated from soil.</title>
        <authorList>
            <person name="Dahal R.H."/>
        </authorList>
    </citation>
    <scope>NUCLEOTIDE SEQUENCE [LARGE SCALE GENOMIC DNA]</scope>
    <source>
        <strain evidence="2 3">S-51</strain>
    </source>
</reference>
<evidence type="ECO:0000259" key="1">
    <source>
        <dbReference type="Pfam" id="PF12146"/>
    </source>
</evidence>
<dbReference type="InterPro" id="IPR051044">
    <property type="entry name" value="MAG_DAG_Lipase"/>
</dbReference>
<dbReference type="PANTHER" id="PTHR11614">
    <property type="entry name" value="PHOSPHOLIPASE-RELATED"/>
    <property type="match status" value="1"/>
</dbReference>
<dbReference type="SUPFAM" id="SSF53474">
    <property type="entry name" value="alpha/beta-Hydrolases"/>
    <property type="match status" value="1"/>
</dbReference>
<comment type="caution">
    <text evidence="2">The sequence shown here is derived from an EMBL/GenBank/DDBJ whole genome shotgun (WGS) entry which is preliminary data.</text>
</comment>
<evidence type="ECO:0000313" key="3">
    <source>
        <dbReference type="Proteomes" id="UP000541470"/>
    </source>
</evidence>
<accession>A0A7Y0FUV7</accession>
<dbReference type="EMBL" id="JABBGK010000001">
    <property type="protein sequence ID" value="NML73126.1"/>
    <property type="molecule type" value="Genomic_DNA"/>
</dbReference>
<sequence length="310" mass="34325">MFAETRRFSSPSGALIAYHHQRAEGNARGILLVCHGLIEHSKRYRGFARAMAERGFHVFAHDHRGHGETLAADAPIGRFSERRGDVKTVRDVKAMRDMTVEEYPGLPVLLFGHSMGGLVALNTAISHPEAFQAVAVWNSNFNPGLTGRLAQAVLSIERMLKGSDVPSAILPRATFDAWGRSIPGHRTPFDWLSRDPEEVDRYAADPLCRFPASVSMWSDVLALAFRGSRSALLDDLPRSLPIHLVGGGKDPATRGGRDVLWLSYHLKRLAFGNVTTVIYDDMRHETLNEIDREKAIGDFSGWCDKVFPAA</sequence>
<keyword evidence="3" id="KW-1185">Reference proteome</keyword>
<keyword evidence="2" id="KW-0378">Hydrolase</keyword>
<name>A0A7Y0FUV7_9HYPH</name>